<dbReference type="GO" id="GO:0006355">
    <property type="term" value="P:regulation of DNA-templated transcription"/>
    <property type="evidence" value="ECO:0007669"/>
    <property type="project" value="InterPro"/>
</dbReference>
<evidence type="ECO:0000259" key="4">
    <source>
        <dbReference type="PROSITE" id="PS50043"/>
    </source>
</evidence>
<dbReference type="OrthoDB" id="9808843at2"/>
<feature type="domain" description="Response regulatory" evidence="5">
    <location>
        <begin position="6"/>
        <end position="121"/>
    </location>
</feature>
<dbReference type="SUPFAM" id="SSF52172">
    <property type="entry name" value="CheY-like"/>
    <property type="match status" value="1"/>
</dbReference>
<dbReference type="Pfam" id="PF00196">
    <property type="entry name" value="GerE"/>
    <property type="match status" value="1"/>
</dbReference>
<comment type="caution">
    <text evidence="6">The sequence shown here is derived from an EMBL/GenBank/DDBJ whole genome shotgun (WGS) entry which is preliminary data.</text>
</comment>
<dbReference type="Pfam" id="PF00072">
    <property type="entry name" value="Response_reg"/>
    <property type="match status" value="1"/>
</dbReference>
<dbReference type="RefSeq" id="WP_035077704.1">
    <property type="nucleotide sequence ID" value="NZ_JQGC01000001.1"/>
</dbReference>
<dbReference type="PANTHER" id="PTHR43214">
    <property type="entry name" value="TWO-COMPONENT RESPONSE REGULATOR"/>
    <property type="match status" value="1"/>
</dbReference>
<dbReference type="SUPFAM" id="SSF46894">
    <property type="entry name" value="C-terminal effector domain of the bipartite response regulators"/>
    <property type="match status" value="1"/>
</dbReference>
<proteinExistence type="predicted"/>
<dbReference type="PROSITE" id="PS50043">
    <property type="entry name" value="HTH_LUXR_2"/>
    <property type="match status" value="1"/>
</dbReference>
<evidence type="ECO:0008006" key="8">
    <source>
        <dbReference type="Google" id="ProtNLM"/>
    </source>
</evidence>
<accession>A0A087M746</accession>
<dbReference type="CDD" id="cd17535">
    <property type="entry name" value="REC_NarL-like"/>
    <property type="match status" value="1"/>
</dbReference>
<reference evidence="6 7" key="1">
    <citation type="submission" date="2014-08" db="EMBL/GenBank/DDBJ databases">
        <authorList>
            <person name="Hassan Y.I."/>
            <person name="Lepp D."/>
            <person name="Zhou T."/>
        </authorList>
    </citation>
    <scope>NUCLEOTIDE SEQUENCE [LARGE SCALE GENOMIC DNA]</scope>
    <source>
        <strain evidence="6 7">IFO13584</strain>
    </source>
</reference>
<organism evidence="6 7">
    <name type="scientific">Devosia riboflavina</name>
    <dbReference type="NCBI Taxonomy" id="46914"/>
    <lineage>
        <taxon>Bacteria</taxon>
        <taxon>Pseudomonadati</taxon>
        <taxon>Pseudomonadota</taxon>
        <taxon>Alphaproteobacteria</taxon>
        <taxon>Hyphomicrobiales</taxon>
        <taxon>Devosiaceae</taxon>
        <taxon>Devosia</taxon>
    </lineage>
</organism>
<feature type="modified residue" description="4-aspartylphosphate" evidence="3">
    <location>
        <position position="57"/>
    </location>
</feature>
<dbReference type="InterPro" id="IPR011006">
    <property type="entry name" value="CheY-like_superfamily"/>
</dbReference>
<dbReference type="GO" id="GO:0000160">
    <property type="term" value="P:phosphorelay signal transduction system"/>
    <property type="evidence" value="ECO:0007669"/>
    <property type="project" value="InterPro"/>
</dbReference>
<feature type="domain" description="HTH luxR-type" evidence="4">
    <location>
        <begin position="147"/>
        <end position="212"/>
    </location>
</feature>
<dbReference type="Proteomes" id="UP000028981">
    <property type="component" value="Unassembled WGS sequence"/>
</dbReference>
<dbReference type="PRINTS" id="PR00038">
    <property type="entry name" value="HTHLUXR"/>
</dbReference>
<dbReference type="SMART" id="SM00421">
    <property type="entry name" value="HTH_LUXR"/>
    <property type="match status" value="1"/>
</dbReference>
<dbReference type="InterPro" id="IPR058245">
    <property type="entry name" value="NreC/VraR/RcsB-like_REC"/>
</dbReference>
<dbReference type="PROSITE" id="PS50110">
    <property type="entry name" value="RESPONSE_REGULATORY"/>
    <property type="match status" value="1"/>
</dbReference>
<evidence type="ECO:0000259" key="5">
    <source>
        <dbReference type="PROSITE" id="PS50110"/>
    </source>
</evidence>
<dbReference type="InterPro" id="IPR016032">
    <property type="entry name" value="Sig_transdc_resp-reg_C-effctor"/>
</dbReference>
<gene>
    <name evidence="6" type="ORF">JP75_00645</name>
</gene>
<name>A0A087M746_9HYPH</name>
<dbReference type="STRING" id="46914.JP75_00645"/>
<dbReference type="InterPro" id="IPR039420">
    <property type="entry name" value="WalR-like"/>
</dbReference>
<dbReference type="InterPro" id="IPR001789">
    <property type="entry name" value="Sig_transdc_resp-reg_receiver"/>
</dbReference>
<evidence type="ECO:0000256" key="2">
    <source>
        <dbReference type="ARBA" id="ARBA00023125"/>
    </source>
</evidence>
<dbReference type="PANTHER" id="PTHR43214:SF42">
    <property type="entry name" value="TRANSCRIPTIONAL REGULATORY PROTEIN DESR"/>
    <property type="match status" value="1"/>
</dbReference>
<evidence type="ECO:0000256" key="3">
    <source>
        <dbReference type="PROSITE-ProRule" id="PRU00169"/>
    </source>
</evidence>
<dbReference type="AlphaFoldDB" id="A0A087M746"/>
<protein>
    <recommendedName>
        <fullName evidence="8">LuxR family transcriptional regulator</fullName>
    </recommendedName>
</protein>
<dbReference type="Gene3D" id="3.40.50.2300">
    <property type="match status" value="1"/>
</dbReference>
<sequence length="219" mass="23888">MRKPIRVAIADDHPVLLAGMVSLFAGSDRHEIVGQADSADASMELVRTLAPDVIIMDLSMPGDVFRTIAQIGATAPDTKIVVFTAYCSIESALKALDAGATGFALKGSPSSELLEAIDTVMADQMFVTRQYASQVMNGLRDRARRQALDEAVRLNVREKQIVGHLMQARTNREIAAALHISEKTVKHYMTGLMLKLKARNRVEVVIASRLSQEQADARS</sequence>
<keyword evidence="7" id="KW-1185">Reference proteome</keyword>
<keyword evidence="1 3" id="KW-0597">Phosphoprotein</keyword>
<evidence type="ECO:0000256" key="1">
    <source>
        <dbReference type="ARBA" id="ARBA00022553"/>
    </source>
</evidence>
<evidence type="ECO:0000313" key="6">
    <source>
        <dbReference type="EMBL" id="KFL32699.1"/>
    </source>
</evidence>
<dbReference type="InterPro" id="IPR000792">
    <property type="entry name" value="Tscrpt_reg_LuxR_C"/>
</dbReference>
<dbReference type="SMART" id="SM00448">
    <property type="entry name" value="REC"/>
    <property type="match status" value="1"/>
</dbReference>
<dbReference type="GO" id="GO:0003677">
    <property type="term" value="F:DNA binding"/>
    <property type="evidence" value="ECO:0007669"/>
    <property type="project" value="UniProtKB-KW"/>
</dbReference>
<keyword evidence="2" id="KW-0238">DNA-binding</keyword>
<dbReference type="EMBL" id="JQGC01000001">
    <property type="protein sequence ID" value="KFL32699.1"/>
    <property type="molecule type" value="Genomic_DNA"/>
</dbReference>
<evidence type="ECO:0000313" key="7">
    <source>
        <dbReference type="Proteomes" id="UP000028981"/>
    </source>
</evidence>
<dbReference type="CDD" id="cd06170">
    <property type="entry name" value="LuxR_C_like"/>
    <property type="match status" value="1"/>
</dbReference>